<proteinExistence type="predicted"/>
<feature type="chain" id="PRO_5034950323" description="GLL12 protein" evidence="1">
    <location>
        <begin position="20"/>
        <end position="66"/>
    </location>
</feature>
<evidence type="ECO:0008006" key="4">
    <source>
        <dbReference type="Google" id="ProtNLM"/>
    </source>
</evidence>
<evidence type="ECO:0000313" key="2">
    <source>
        <dbReference type="Ensembl" id="ENSCCEP00000023361.1"/>
    </source>
</evidence>
<evidence type="ECO:0000313" key="3">
    <source>
        <dbReference type="Proteomes" id="UP000694410"/>
    </source>
</evidence>
<dbReference type="Proteomes" id="UP000694410">
    <property type="component" value="Unplaced"/>
</dbReference>
<reference evidence="2" key="1">
    <citation type="submission" date="2025-08" db="UniProtKB">
        <authorList>
            <consortium name="Ensembl"/>
        </authorList>
    </citation>
    <scope>IDENTIFICATION</scope>
</reference>
<sequence>MGILVLVFILISLTQHGKTRKGPDSCNHGGGLCRVGTCVSGEYPAQYCFEPIILCCKNLPPATTES</sequence>
<keyword evidence="1" id="KW-0732">Signal</keyword>
<dbReference type="Ensembl" id="ENSCCET00000035317.1">
    <property type="protein sequence ID" value="ENSCCEP00000023361.1"/>
    <property type="gene ID" value="ENSCCEG00000020931.1"/>
</dbReference>
<dbReference type="AlphaFoldDB" id="A0A8C0VLT0"/>
<protein>
    <recommendedName>
        <fullName evidence="4">GLL12 protein</fullName>
    </recommendedName>
</protein>
<organism evidence="2 3">
    <name type="scientific">Cyanistes caeruleus</name>
    <name type="common">Eurasian blue tit</name>
    <name type="synonym">Parus caeruleus</name>
    <dbReference type="NCBI Taxonomy" id="156563"/>
    <lineage>
        <taxon>Eukaryota</taxon>
        <taxon>Metazoa</taxon>
        <taxon>Chordata</taxon>
        <taxon>Craniata</taxon>
        <taxon>Vertebrata</taxon>
        <taxon>Euteleostomi</taxon>
        <taxon>Archelosauria</taxon>
        <taxon>Archosauria</taxon>
        <taxon>Dinosauria</taxon>
        <taxon>Saurischia</taxon>
        <taxon>Theropoda</taxon>
        <taxon>Coelurosauria</taxon>
        <taxon>Aves</taxon>
        <taxon>Neognathae</taxon>
        <taxon>Neoaves</taxon>
        <taxon>Telluraves</taxon>
        <taxon>Australaves</taxon>
        <taxon>Passeriformes</taxon>
        <taxon>Paridae</taxon>
        <taxon>Cyanistes</taxon>
    </lineage>
</organism>
<feature type="signal peptide" evidence="1">
    <location>
        <begin position="1"/>
        <end position="19"/>
    </location>
</feature>
<evidence type="ECO:0000256" key="1">
    <source>
        <dbReference type="SAM" id="SignalP"/>
    </source>
</evidence>
<keyword evidence="3" id="KW-1185">Reference proteome</keyword>
<accession>A0A8C0VLT0</accession>
<reference evidence="2" key="2">
    <citation type="submission" date="2025-09" db="UniProtKB">
        <authorList>
            <consortium name="Ensembl"/>
        </authorList>
    </citation>
    <scope>IDENTIFICATION</scope>
</reference>
<name>A0A8C0VLT0_CYACU</name>